<feature type="region of interest" description="Disordered" evidence="2">
    <location>
        <begin position="1697"/>
        <end position="1722"/>
    </location>
</feature>
<feature type="region of interest" description="Disordered" evidence="2">
    <location>
        <begin position="1"/>
        <end position="44"/>
    </location>
</feature>
<dbReference type="PANTHER" id="PTHR21725">
    <property type="entry name" value="E3 UBIQUITIN-PROTEIN LIGASE UBR4"/>
    <property type="match status" value="1"/>
</dbReference>
<evidence type="ECO:0000259" key="3">
    <source>
        <dbReference type="Pfam" id="PF13764"/>
    </source>
</evidence>
<dbReference type="KEGG" id="fcy:FRACYDRAFT_245596"/>
<feature type="compositionally biased region" description="Basic residues" evidence="2">
    <location>
        <begin position="115"/>
        <end position="126"/>
    </location>
</feature>
<dbReference type="Pfam" id="PF13764">
    <property type="entry name" value="E3_UbLigase_R4"/>
    <property type="match status" value="2"/>
</dbReference>
<feature type="compositionally biased region" description="Basic and acidic residues" evidence="2">
    <location>
        <begin position="93"/>
        <end position="110"/>
    </location>
</feature>
<dbReference type="InterPro" id="IPR025704">
    <property type="entry name" value="E3_Ub_ligase_UBR4_C"/>
</dbReference>
<keyword evidence="1" id="KW-0863">Zinc-finger</keyword>
<dbReference type="GO" id="GO:0008270">
    <property type="term" value="F:zinc ion binding"/>
    <property type="evidence" value="ECO:0007669"/>
    <property type="project" value="UniProtKB-KW"/>
</dbReference>
<keyword evidence="1" id="KW-0862">Zinc</keyword>
<feature type="compositionally biased region" description="Polar residues" evidence="2">
    <location>
        <begin position="23"/>
        <end position="34"/>
    </location>
</feature>
<feature type="compositionally biased region" description="Low complexity" evidence="2">
    <location>
        <begin position="470"/>
        <end position="479"/>
    </location>
</feature>
<feature type="domain" description="E3 ubiquitin ligase UBR4 C-terminal" evidence="3">
    <location>
        <begin position="681"/>
        <end position="1247"/>
    </location>
</feature>
<feature type="compositionally biased region" description="Low complexity" evidence="2">
    <location>
        <begin position="1620"/>
        <end position="1629"/>
    </location>
</feature>
<feature type="domain" description="E3 ubiquitin ligase UBR4 C-terminal" evidence="3">
    <location>
        <begin position="1308"/>
        <end position="1774"/>
    </location>
</feature>
<feature type="compositionally biased region" description="Low complexity" evidence="2">
    <location>
        <begin position="566"/>
        <end position="579"/>
    </location>
</feature>
<dbReference type="PANTHER" id="PTHR21725:SF1">
    <property type="entry name" value="E3 UBIQUITIN-PROTEIN LIGASE UBR4"/>
    <property type="match status" value="1"/>
</dbReference>
<name>A0A1E7F015_9STRA</name>
<comment type="similarity">
    <text evidence="1">Belongs to the UBR4 family.</text>
</comment>
<evidence type="ECO:0000313" key="4">
    <source>
        <dbReference type="EMBL" id="OEU11542.1"/>
    </source>
</evidence>
<keyword evidence="5" id="KW-1185">Reference proteome</keyword>
<proteinExistence type="inferred from homology"/>
<sequence>MPTKRKVTTTVSATGATTSASTMSNSNHHNNQSRMMIGSGGSSEGSLALPLLEGLCRRPSAVDDIVKTVFNQWKAGQLIVRTFESLWLKERSKVQQQRDKNNSKNQKKSDSPPPSKRRRRDKKQSKKQQQQQKQREEEEKKRFEQQQHGGALHWLIQSLASPAVRERRVSFQILAMGCPMDDASVRILIEIIVQLIREGNPSCDADATCMVGWVTLLKYLVVQVLSGPERLAYCVCPDIGVAWLCRAIWKVSSQYKRNAGTTRVFLLLVDLVHSLVLSGTDDTIYQIHKVLWSERKQQQQQRDITIHNNKDGGIIIGSNNENDDDLTSPLACLMGAYHIWREHPNKKSMEKYTTMMKQLIDPSLLPKIVVSPSSADAAVANTGTNLDSHSGNKCHQRLATFLKKPTIRSTSGSIDTTTNNKNKSSVGATTTTIRVGSAITTAATDNNSNYNIPTDATATSRSENNERDSSSSSNNNTSNIAGFELSQSSPAGSIPSMLGSPPADRSMVASVARLFSSLYGTNSNSTTGGGEDGNVDIYGGANDSSHIQNHDDDHNRDYDEDDYRENSSLSGGNTSASSAYPTASGGQGTKERSQLYIKAAMEVLAVQHPPISKSKVVLGRAPLTVSAEKALMSSIMHIVKPEKKPLNGKIILRRAPTQEEFFRGNLSKNPVSFSMLMSVSSSNQDEPTVRDLRQHIATDLQMGDSAELIEILVANKILDVDLKLRVILQTVWKDHLMQHSGSSASTNSLSSLLAGGGGRGGARSFLSSSSGLSLMLYSSLERSVGGSAAGSSLSITAETPAALLPPMIMTYRLTGVDGEATEDTVSNLNDPEAPSESSSPQEMELLMEKEYGITRIVMTGRGVFCLLRSVESNIMNTLQSIRRDGVGGSENHTRNNFKQSFYPGLSLLVCCAKLPSNRKLLLQTRAPTTLLRLLLDVLEALEIKEGSSSDQSSESNSTAKGLQELIEVLTSDILLSNGDASTDDTEESEADETSTLRLLIQAIETSSLSRPLRNVIAKLVPYLTYGKPKLSKELASEFMSHVDSKQLGDYEGEEGSVKTQSVLMDTFIHASISLPANEICNSLRMELLKCGFVERILKHILCDCPTEPPSWSPSLWSKGSELSKQKKLALDNQWEEYAKRLGVRTCFEILVGLSKAHDSTQAFIGQFFECSVSFFQFCNWLESTSDNTSAGVSIKSLGGLLAETLLDDIAEFGKSTAQEVQNIRRKTRDRKKEIAMDRRKKSLMSIRGASANPSNIGNSSTGNASTPFWAPVLDLFRTDASSTNENEAVPPPSKRRKKSPSKTAAKATTVKPAWMEELENMEDETGLTCSVCQEGRKYKSSELMGLYAYVKKVSIPNGDRLRIDGTNMLQNLPQTYPLSIQGSHAATEYYPSGKAAGDELKESSRLSSSSASSRRSNYYTTTVSAGNAIHISCHARARQADRNHPKAPKSEWEGASLRNSRVQCNVILPLVSSRSSSVSLVSVEQALTEHQTAVANLIGVRPKSNLWTVLHDVRLLMIRMAYGESLSADCGGGSLRSNAELIFHQLSMAKMFESEAQVDAPDTAQHARSLSAGFLAAYEIISAEDYDSLQKSSLIRGIADSSPMAALTCILFHNTKDNYSSGAETSSETSSDDDSPHPKRRWMVGKELFLRGLLNSAGLRHALAIQSSGCVAARNIGTKRSRSRSFTDWDIVNEEDAVDTQESATTSSRPARTSRKSSSPSINVSRATINDFGSAMRPMIVYYAILDQLSFDFTPNCDDVKIEEYANRLVEVIESCQRTKSIHELLEIAKITIPHEEIINELQRGMCHL</sequence>
<dbReference type="EMBL" id="KV784367">
    <property type="protein sequence ID" value="OEU11542.1"/>
    <property type="molecule type" value="Genomic_DNA"/>
</dbReference>
<feature type="region of interest" description="Disordered" evidence="2">
    <location>
        <begin position="520"/>
        <end position="588"/>
    </location>
</feature>
<feature type="compositionally biased region" description="Basic and acidic residues" evidence="2">
    <location>
        <begin position="133"/>
        <end position="143"/>
    </location>
</feature>
<evidence type="ECO:0000256" key="2">
    <source>
        <dbReference type="SAM" id="MobiDB-lite"/>
    </source>
</evidence>
<evidence type="ECO:0000256" key="1">
    <source>
        <dbReference type="PROSITE-ProRule" id="PRU01388"/>
    </source>
</evidence>
<protein>
    <recommendedName>
        <fullName evidence="3">E3 ubiquitin ligase UBR4 C-terminal domain-containing protein</fullName>
    </recommendedName>
</protein>
<gene>
    <name evidence="4" type="ORF">FRACYDRAFT_245596</name>
</gene>
<dbReference type="Proteomes" id="UP000095751">
    <property type="component" value="Unassembled WGS sequence"/>
</dbReference>
<feature type="region of interest" description="Disordered" evidence="2">
    <location>
        <begin position="821"/>
        <end position="841"/>
    </location>
</feature>
<feature type="compositionally biased region" description="Basic and acidic residues" evidence="2">
    <location>
        <begin position="548"/>
        <end position="557"/>
    </location>
</feature>
<organism evidence="4 5">
    <name type="scientific">Fragilariopsis cylindrus CCMP1102</name>
    <dbReference type="NCBI Taxonomy" id="635003"/>
    <lineage>
        <taxon>Eukaryota</taxon>
        <taxon>Sar</taxon>
        <taxon>Stramenopiles</taxon>
        <taxon>Ochrophyta</taxon>
        <taxon>Bacillariophyta</taxon>
        <taxon>Bacillariophyceae</taxon>
        <taxon>Bacillariophycidae</taxon>
        <taxon>Bacillariales</taxon>
        <taxon>Bacillariaceae</taxon>
        <taxon>Fragilariopsis</taxon>
    </lineage>
</organism>
<dbReference type="OrthoDB" id="30336at2759"/>
<feature type="region of interest" description="Disordered" evidence="2">
    <location>
        <begin position="1619"/>
        <end position="1639"/>
    </location>
</feature>
<dbReference type="InterPro" id="IPR045189">
    <property type="entry name" value="UBR4-like"/>
</dbReference>
<feature type="compositionally biased region" description="Low complexity" evidence="2">
    <location>
        <begin position="1703"/>
        <end position="1721"/>
    </location>
</feature>
<feature type="compositionally biased region" description="Polar residues" evidence="2">
    <location>
        <begin position="1251"/>
        <end position="1263"/>
    </location>
</feature>
<feature type="region of interest" description="Disordered" evidence="2">
    <location>
        <begin position="408"/>
        <end position="427"/>
    </location>
</feature>
<accession>A0A1E7F015</accession>
<keyword evidence="1" id="KW-0479">Metal-binding</keyword>
<dbReference type="PROSITE" id="PS52043">
    <property type="entry name" value="UBR4_E3"/>
    <property type="match status" value="1"/>
</dbReference>
<feature type="region of interest" description="UBR4 E3 catalytic module" evidence="1">
    <location>
        <begin position="1141"/>
        <end position="1809"/>
    </location>
</feature>
<feature type="compositionally biased region" description="Low complexity" evidence="2">
    <location>
        <begin position="8"/>
        <end position="22"/>
    </location>
</feature>
<feature type="region of interest" description="Disordered" evidence="2">
    <location>
        <begin position="1281"/>
        <end position="1309"/>
    </location>
</feature>
<feature type="region of interest" description="Disordered" evidence="2">
    <location>
        <begin position="93"/>
        <end position="143"/>
    </location>
</feature>
<feature type="compositionally biased region" description="Polar residues" evidence="2">
    <location>
        <begin position="444"/>
        <end position="458"/>
    </location>
</feature>
<dbReference type="InParanoid" id="A0A1E7F015"/>
<feature type="region of interest" description="Disordered" evidence="2">
    <location>
        <begin position="1221"/>
        <end position="1263"/>
    </location>
</feature>
<reference evidence="4 5" key="1">
    <citation type="submission" date="2016-09" db="EMBL/GenBank/DDBJ databases">
        <title>Extensive genetic diversity and differential bi-allelic expression allows diatom success in the polar Southern Ocean.</title>
        <authorList>
            <consortium name="DOE Joint Genome Institute"/>
            <person name="Mock T."/>
            <person name="Otillar R.P."/>
            <person name="Strauss J."/>
            <person name="Dupont C."/>
            <person name="Frickenhaus S."/>
            <person name="Maumus F."/>
            <person name="Mcmullan M."/>
            <person name="Sanges R."/>
            <person name="Schmutz J."/>
            <person name="Toseland A."/>
            <person name="Valas R."/>
            <person name="Veluchamy A."/>
            <person name="Ward B.J."/>
            <person name="Allen A."/>
            <person name="Barry K."/>
            <person name="Falciatore A."/>
            <person name="Ferrante M."/>
            <person name="Fortunato A.E."/>
            <person name="Gloeckner G."/>
            <person name="Gruber A."/>
            <person name="Hipkin R."/>
            <person name="Janech M."/>
            <person name="Kroth P."/>
            <person name="Leese F."/>
            <person name="Lindquist E."/>
            <person name="Lyon B.R."/>
            <person name="Martin J."/>
            <person name="Mayer C."/>
            <person name="Parker M."/>
            <person name="Quesneville H."/>
            <person name="Raymond J."/>
            <person name="Uhlig C."/>
            <person name="Valentin K.U."/>
            <person name="Worden A.Z."/>
            <person name="Armbrust E.V."/>
            <person name="Bowler C."/>
            <person name="Green B."/>
            <person name="Moulton V."/>
            <person name="Van Oosterhout C."/>
            <person name="Grigoriev I."/>
        </authorList>
    </citation>
    <scope>NUCLEOTIDE SEQUENCE [LARGE SCALE GENOMIC DNA]</scope>
    <source>
        <strain evidence="4 5">CCMP1102</strain>
    </source>
</reference>
<evidence type="ECO:0000313" key="5">
    <source>
        <dbReference type="Proteomes" id="UP000095751"/>
    </source>
</evidence>
<feature type="region of interest" description="Disordered" evidence="2">
    <location>
        <begin position="444"/>
        <end position="504"/>
    </location>
</feature>